<proteinExistence type="predicted"/>
<organism evidence="1">
    <name type="scientific">marine sediment metagenome</name>
    <dbReference type="NCBI Taxonomy" id="412755"/>
    <lineage>
        <taxon>unclassified sequences</taxon>
        <taxon>metagenomes</taxon>
        <taxon>ecological metagenomes</taxon>
    </lineage>
</organism>
<accession>A0A0F9A3F0</accession>
<protein>
    <submittedName>
        <fullName evidence="1">Uncharacterized protein</fullName>
    </submittedName>
</protein>
<sequence length="76" mass="8732">MDDLEVIQPPISSIESKRLIAELIRSVGKRDLFVAPMGEKMPYAEYLAVMLWDAVTEGKFIFANGDTFVMEDYDQW</sequence>
<gene>
    <name evidence="1" type="ORF">LCGC14_2961380</name>
</gene>
<evidence type="ECO:0000313" key="1">
    <source>
        <dbReference type="EMBL" id="KKK66706.1"/>
    </source>
</evidence>
<feature type="non-terminal residue" evidence="1">
    <location>
        <position position="76"/>
    </location>
</feature>
<reference evidence="1" key="1">
    <citation type="journal article" date="2015" name="Nature">
        <title>Complex archaea that bridge the gap between prokaryotes and eukaryotes.</title>
        <authorList>
            <person name="Spang A."/>
            <person name="Saw J.H."/>
            <person name="Jorgensen S.L."/>
            <person name="Zaremba-Niedzwiedzka K."/>
            <person name="Martijn J."/>
            <person name="Lind A.E."/>
            <person name="van Eijk R."/>
            <person name="Schleper C."/>
            <person name="Guy L."/>
            <person name="Ettema T.J."/>
        </authorList>
    </citation>
    <scope>NUCLEOTIDE SEQUENCE</scope>
</reference>
<comment type="caution">
    <text evidence="1">The sequence shown here is derived from an EMBL/GenBank/DDBJ whole genome shotgun (WGS) entry which is preliminary data.</text>
</comment>
<name>A0A0F9A3F0_9ZZZZ</name>
<dbReference type="EMBL" id="LAZR01059953">
    <property type="protein sequence ID" value="KKK66706.1"/>
    <property type="molecule type" value="Genomic_DNA"/>
</dbReference>
<dbReference type="AlphaFoldDB" id="A0A0F9A3F0"/>